<name>A0ACB0I8Q8_TRIPR</name>
<proteinExistence type="predicted"/>
<organism evidence="1 2">
    <name type="scientific">Trifolium pratense</name>
    <name type="common">Red clover</name>
    <dbReference type="NCBI Taxonomy" id="57577"/>
    <lineage>
        <taxon>Eukaryota</taxon>
        <taxon>Viridiplantae</taxon>
        <taxon>Streptophyta</taxon>
        <taxon>Embryophyta</taxon>
        <taxon>Tracheophyta</taxon>
        <taxon>Spermatophyta</taxon>
        <taxon>Magnoliopsida</taxon>
        <taxon>eudicotyledons</taxon>
        <taxon>Gunneridae</taxon>
        <taxon>Pentapetalae</taxon>
        <taxon>rosids</taxon>
        <taxon>fabids</taxon>
        <taxon>Fabales</taxon>
        <taxon>Fabaceae</taxon>
        <taxon>Papilionoideae</taxon>
        <taxon>50 kb inversion clade</taxon>
        <taxon>NPAAA clade</taxon>
        <taxon>Hologalegina</taxon>
        <taxon>IRL clade</taxon>
        <taxon>Trifolieae</taxon>
        <taxon>Trifolium</taxon>
    </lineage>
</organism>
<reference evidence="1" key="1">
    <citation type="submission" date="2023-10" db="EMBL/GenBank/DDBJ databases">
        <authorList>
            <person name="Rodriguez Cubillos JULIANA M."/>
            <person name="De Vega J."/>
        </authorList>
    </citation>
    <scope>NUCLEOTIDE SEQUENCE</scope>
</reference>
<sequence>MTLNFEETKSQRRFNYIKSQRRIEEERGHTICIDCAPSAVEAASMICAYLLLAGIDHMAASPLDWKHIQTLIFIAFRFSTKVFILIL</sequence>
<comment type="caution">
    <text evidence="1">The sequence shown here is derived from an EMBL/GenBank/DDBJ whole genome shotgun (WGS) entry which is preliminary data.</text>
</comment>
<accession>A0ACB0I8Q8</accession>
<dbReference type="Proteomes" id="UP001177021">
    <property type="component" value="Unassembled WGS sequence"/>
</dbReference>
<keyword evidence="2" id="KW-1185">Reference proteome</keyword>
<gene>
    <name evidence="1" type="ORF">MILVUS5_LOCUS756</name>
</gene>
<evidence type="ECO:0000313" key="2">
    <source>
        <dbReference type="Proteomes" id="UP001177021"/>
    </source>
</evidence>
<dbReference type="EMBL" id="CASHSV030000001">
    <property type="protein sequence ID" value="CAJ2628548.1"/>
    <property type="molecule type" value="Genomic_DNA"/>
</dbReference>
<protein>
    <submittedName>
        <fullName evidence="1">Uncharacterized protein</fullName>
    </submittedName>
</protein>
<evidence type="ECO:0000313" key="1">
    <source>
        <dbReference type="EMBL" id="CAJ2628548.1"/>
    </source>
</evidence>